<dbReference type="InterPro" id="IPR008988">
    <property type="entry name" value="Transcriptional_repressor_C"/>
</dbReference>
<keyword evidence="9" id="KW-1185">Reference proteome</keyword>
<dbReference type="SUPFAM" id="SSF55681">
    <property type="entry name" value="Class II aaRS and biotin synthetases"/>
    <property type="match status" value="1"/>
</dbReference>
<evidence type="ECO:0000256" key="6">
    <source>
        <dbReference type="ARBA" id="ARBA00047846"/>
    </source>
</evidence>
<protein>
    <recommendedName>
        <fullName evidence="5">biotin--[biotin carboxyl-carrier protein] ligase</fullName>
        <ecNumber evidence="5">6.3.4.15</ecNumber>
    </recommendedName>
</protein>
<dbReference type="PANTHER" id="PTHR12835">
    <property type="entry name" value="BIOTIN PROTEIN LIGASE"/>
    <property type="match status" value="1"/>
</dbReference>
<evidence type="ECO:0000313" key="8">
    <source>
        <dbReference type="EMBL" id="MDO6965737.1"/>
    </source>
</evidence>
<dbReference type="PROSITE" id="PS51733">
    <property type="entry name" value="BPL_LPL_CATALYTIC"/>
    <property type="match status" value="1"/>
</dbReference>
<evidence type="ECO:0000256" key="3">
    <source>
        <dbReference type="ARBA" id="ARBA00022840"/>
    </source>
</evidence>
<proteinExistence type="predicted"/>
<dbReference type="RefSeq" id="WP_304377671.1">
    <property type="nucleotide sequence ID" value="NZ_JAUOZU010000013.1"/>
</dbReference>
<evidence type="ECO:0000256" key="4">
    <source>
        <dbReference type="ARBA" id="ARBA00023267"/>
    </source>
</evidence>
<dbReference type="InterPro" id="IPR045864">
    <property type="entry name" value="aa-tRNA-synth_II/BPL/LPL"/>
</dbReference>
<dbReference type="Gene3D" id="2.30.30.100">
    <property type="match status" value="1"/>
</dbReference>
<comment type="catalytic activity">
    <reaction evidence="6">
        <text>biotin + L-lysyl-[protein] + ATP = N(6)-biotinyl-L-lysyl-[protein] + AMP + diphosphate + H(+)</text>
        <dbReference type="Rhea" id="RHEA:11756"/>
        <dbReference type="Rhea" id="RHEA-COMP:9752"/>
        <dbReference type="Rhea" id="RHEA-COMP:10505"/>
        <dbReference type="ChEBI" id="CHEBI:15378"/>
        <dbReference type="ChEBI" id="CHEBI:29969"/>
        <dbReference type="ChEBI" id="CHEBI:30616"/>
        <dbReference type="ChEBI" id="CHEBI:33019"/>
        <dbReference type="ChEBI" id="CHEBI:57586"/>
        <dbReference type="ChEBI" id="CHEBI:83144"/>
        <dbReference type="ChEBI" id="CHEBI:456215"/>
        <dbReference type="EC" id="6.3.4.15"/>
    </reaction>
</comment>
<keyword evidence="2" id="KW-0547">Nucleotide-binding</keyword>
<dbReference type="InterPro" id="IPR003142">
    <property type="entry name" value="BPL_C"/>
</dbReference>
<sequence length="255" mass="27326">MANRLTDVASIERYRHVALDEVGSTNTYALEKARDGDPGLLWVTARRQTSGRGRRNRPWVSEPGNLYASLLLIDVAAEMSALASLPLAAALAVHDAVSAEFAWAPERVRIKWPNDILLDGKKLCGILLEGETLADGRHAVVIGCGVNIVHKPDSPLYPTTTLAEAGVSIDAEGLLARFMVAFAEVLALWDGGRGVAKVVSRWSEAIAGVGKPITANLPDRSVSGIFAGVERDGRLRLRLESGDDMLIASGDVFFS</sequence>
<dbReference type="NCBIfam" id="TIGR00121">
    <property type="entry name" value="birA_ligase"/>
    <property type="match status" value="1"/>
</dbReference>
<reference evidence="8" key="1">
    <citation type="journal article" date="2015" name="Int. J. Syst. Evol. Microbiol.">
        <title>Rhizobium alvei sp. nov., isolated from a freshwater river.</title>
        <authorList>
            <person name="Sheu S.Y."/>
            <person name="Huang H.W."/>
            <person name="Young C.C."/>
            <person name="Chen W.M."/>
        </authorList>
    </citation>
    <scope>NUCLEOTIDE SEQUENCE</scope>
    <source>
        <strain evidence="8">TNR-22</strain>
    </source>
</reference>
<evidence type="ECO:0000313" key="9">
    <source>
        <dbReference type="Proteomes" id="UP001174932"/>
    </source>
</evidence>
<evidence type="ECO:0000259" key="7">
    <source>
        <dbReference type="PROSITE" id="PS51733"/>
    </source>
</evidence>
<evidence type="ECO:0000256" key="2">
    <source>
        <dbReference type="ARBA" id="ARBA00022741"/>
    </source>
</evidence>
<keyword evidence="3" id="KW-0067">ATP-binding</keyword>
<dbReference type="InterPro" id="IPR004408">
    <property type="entry name" value="Biotin_CoA_COase_ligase"/>
</dbReference>
<keyword evidence="4" id="KW-0092">Biotin</keyword>
<reference evidence="8" key="2">
    <citation type="submission" date="2023-07" db="EMBL/GenBank/DDBJ databases">
        <authorList>
            <person name="Shen H."/>
        </authorList>
    </citation>
    <scope>NUCLEOTIDE SEQUENCE</scope>
    <source>
        <strain evidence="8">TNR-22</strain>
    </source>
</reference>
<organism evidence="8 9">
    <name type="scientific">Rhizobium alvei</name>
    <dbReference type="NCBI Taxonomy" id="1132659"/>
    <lineage>
        <taxon>Bacteria</taxon>
        <taxon>Pseudomonadati</taxon>
        <taxon>Pseudomonadota</taxon>
        <taxon>Alphaproteobacteria</taxon>
        <taxon>Hyphomicrobiales</taxon>
        <taxon>Rhizobiaceae</taxon>
        <taxon>Rhizobium/Agrobacterium group</taxon>
        <taxon>Rhizobium</taxon>
    </lineage>
</organism>
<evidence type="ECO:0000256" key="1">
    <source>
        <dbReference type="ARBA" id="ARBA00022598"/>
    </source>
</evidence>
<dbReference type="GO" id="GO:0004077">
    <property type="term" value="F:biotin--[biotin carboxyl-carrier protein] ligase activity"/>
    <property type="evidence" value="ECO:0007669"/>
    <property type="project" value="UniProtKB-EC"/>
</dbReference>
<evidence type="ECO:0000256" key="5">
    <source>
        <dbReference type="ARBA" id="ARBA00024227"/>
    </source>
</evidence>
<name>A0ABT8YQZ8_9HYPH</name>
<accession>A0ABT8YQZ8</accession>
<dbReference type="Proteomes" id="UP001174932">
    <property type="component" value="Unassembled WGS sequence"/>
</dbReference>
<dbReference type="EC" id="6.3.4.15" evidence="5"/>
<dbReference type="Pfam" id="PF02237">
    <property type="entry name" value="BPL_C"/>
    <property type="match status" value="1"/>
</dbReference>
<keyword evidence="1 8" id="KW-0436">Ligase</keyword>
<feature type="domain" description="BPL/LPL catalytic" evidence="7">
    <location>
        <begin position="12"/>
        <end position="190"/>
    </location>
</feature>
<dbReference type="Pfam" id="PF03099">
    <property type="entry name" value="BPL_LplA_LipB"/>
    <property type="match status" value="1"/>
</dbReference>
<dbReference type="SUPFAM" id="SSF50037">
    <property type="entry name" value="C-terminal domain of transcriptional repressors"/>
    <property type="match status" value="1"/>
</dbReference>
<dbReference type="PANTHER" id="PTHR12835:SF5">
    <property type="entry name" value="BIOTIN--PROTEIN LIGASE"/>
    <property type="match status" value="1"/>
</dbReference>
<dbReference type="InterPro" id="IPR004143">
    <property type="entry name" value="BPL_LPL_catalytic"/>
</dbReference>
<comment type="caution">
    <text evidence="8">The sequence shown here is derived from an EMBL/GenBank/DDBJ whole genome shotgun (WGS) entry which is preliminary data.</text>
</comment>
<dbReference type="Gene3D" id="3.30.930.10">
    <property type="entry name" value="Bira Bifunctional Protein, Domain 2"/>
    <property type="match status" value="1"/>
</dbReference>
<dbReference type="CDD" id="cd16442">
    <property type="entry name" value="BPL"/>
    <property type="match status" value="1"/>
</dbReference>
<gene>
    <name evidence="8" type="ORF">Q4481_17375</name>
</gene>
<dbReference type="EMBL" id="JAUOZU010000013">
    <property type="protein sequence ID" value="MDO6965737.1"/>
    <property type="molecule type" value="Genomic_DNA"/>
</dbReference>